<accession>A0A8J3PYM8</accession>
<feature type="region of interest" description="Disordered" evidence="1">
    <location>
        <begin position="1"/>
        <end position="32"/>
    </location>
</feature>
<dbReference type="InterPro" id="IPR002182">
    <property type="entry name" value="NB-ARC"/>
</dbReference>
<protein>
    <recommendedName>
        <fullName evidence="2">NB-ARC domain-containing protein</fullName>
    </recommendedName>
</protein>
<dbReference type="GO" id="GO:0043531">
    <property type="term" value="F:ADP binding"/>
    <property type="evidence" value="ECO:0007669"/>
    <property type="project" value="InterPro"/>
</dbReference>
<dbReference type="Gene3D" id="1.25.40.10">
    <property type="entry name" value="Tetratricopeptide repeat domain"/>
    <property type="match status" value="2"/>
</dbReference>
<evidence type="ECO:0000313" key="3">
    <source>
        <dbReference type="EMBL" id="GIG83499.1"/>
    </source>
</evidence>
<name>A0A8J3PYM8_9ACTN</name>
<dbReference type="InterPro" id="IPR027417">
    <property type="entry name" value="P-loop_NTPase"/>
</dbReference>
<dbReference type="AlphaFoldDB" id="A0A8J3PYM8"/>
<dbReference type="PANTHER" id="PTHR46082">
    <property type="entry name" value="ATP/GTP-BINDING PROTEIN-RELATED"/>
    <property type="match status" value="1"/>
</dbReference>
<evidence type="ECO:0000256" key="1">
    <source>
        <dbReference type="SAM" id="MobiDB-lite"/>
    </source>
</evidence>
<gene>
    <name evidence="3" type="ORF">Pka01_66260</name>
</gene>
<dbReference type="Pfam" id="PF13424">
    <property type="entry name" value="TPR_12"/>
    <property type="match status" value="2"/>
</dbReference>
<dbReference type="Proteomes" id="UP000630097">
    <property type="component" value="Unassembled WGS sequence"/>
</dbReference>
<dbReference type="Pfam" id="PF00931">
    <property type="entry name" value="NB-ARC"/>
    <property type="match status" value="1"/>
</dbReference>
<dbReference type="PANTHER" id="PTHR46082:SF6">
    <property type="entry name" value="AAA+ ATPASE DOMAIN-CONTAINING PROTEIN-RELATED"/>
    <property type="match status" value="1"/>
</dbReference>
<feature type="domain" description="NB-ARC" evidence="2">
    <location>
        <begin position="84"/>
        <end position="201"/>
    </location>
</feature>
<dbReference type="RefSeq" id="WP_203886804.1">
    <property type="nucleotide sequence ID" value="NZ_BAABHH010000027.1"/>
</dbReference>
<dbReference type="InterPro" id="IPR011990">
    <property type="entry name" value="TPR-like_helical_dom_sf"/>
</dbReference>
<reference evidence="3 4" key="1">
    <citation type="submission" date="2021-01" db="EMBL/GenBank/DDBJ databases">
        <title>Whole genome shotgun sequence of Planotetraspora kaengkrachanensis NBRC 104272.</title>
        <authorList>
            <person name="Komaki H."/>
            <person name="Tamura T."/>
        </authorList>
    </citation>
    <scope>NUCLEOTIDE SEQUENCE [LARGE SCALE GENOMIC DNA]</scope>
    <source>
        <strain evidence="3 4">NBRC 104272</strain>
    </source>
</reference>
<dbReference type="EMBL" id="BONV01000041">
    <property type="protein sequence ID" value="GIG83499.1"/>
    <property type="molecule type" value="Genomic_DNA"/>
</dbReference>
<evidence type="ECO:0000313" key="4">
    <source>
        <dbReference type="Proteomes" id="UP000630097"/>
    </source>
</evidence>
<comment type="caution">
    <text evidence="3">The sequence shown here is derived from an EMBL/GenBank/DDBJ whole genome shotgun (WGS) entry which is preliminary data.</text>
</comment>
<keyword evidence="4" id="KW-1185">Reference proteome</keyword>
<dbReference type="Gene3D" id="3.40.50.300">
    <property type="entry name" value="P-loop containing nucleotide triphosphate hydrolases"/>
    <property type="match status" value="1"/>
</dbReference>
<dbReference type="InterPro" id="IPR053137">
    <property type="entry name" value="NLR-like"/>
</dbReference>
<sequence length="784" mass="84077">MTTPLPRGEGGVSSSTFHGPAPFQAGSHSTQNNYFSDTPRTLVAWPHQVGVLPRRADGFQQRSAVRWLDASGADGGTAVRCQVLAGTGGVGKTQLAADYARRALAEGDLDLLVWVTAANREAIATAYAQAAVEVLGADLSLPEQAAARFLAWLEPKPPAEGSRSCRWLVVLDDVADPADLRGLWPPVGPHGRALVTTRRRDALLTGPGRHLVPVGLFIPAEAASYLTTSLAAHDRHDRPSDIQALAAALGHLPLALAQAAAYLIDAGLDCADYRERLADRAHTLSDLIPEDTGLPDDHRSTVAATWSLSIEYADRMRPLGLARPVLQLAAMLDPNGIPAAVLTAPPALACLAELRTRGANTGGNGRGRQVSARDATDAMRCLHRLSLADHTPDTPHQAIRVHNLIQRSVRDSLHADQYDRLARVAADALIAAWPEVELDTALAQALRANTDTLTRHAEDALWRPDAHRVLYRAGRSLGESGQVTTAVSYFRHLVRAAHDHLGPDHPDTLEARNNLARWQGEAGDPAGAADALAELEEHTQRVLGPDHSHTLEARHDLANWRGEAGDSAAAVASLVEVLADRERVQGPDYLYTLDARHDLARWRGEAGDPAGAAAAFAELLEHLLRVLGPDHRFTLDARHNLARWKGEAGDPAGAAAASFEVLEHMLRVLGPDHRYTLAARSNHARWLGKAGNATGAATAYAELLEHCLRVLGPDHPDTLATRHGLARWRGEAGDAAGAATAFAELLGDRVRVLGPDHPDTLTTRVNLADWQRKAAESAVRESTD</sequence>
<dbReference type="SUPFAM" id="SSF52540">
    <property type="entry name" value="P-loop containing nucleoside triphosphate hydrolases"/>
    <property type="match status" value="1"/>
</dbReference>
<proteinExistence type="predicted"/>
<organism evidence="3 4">
    <name type="scientific">Planotetraspora kaengkrachanensis</name>
    <dbReference type="NCBI Taxonomy" id="575193"/>
    <lineage>
        <taxon>Bacteria</taxon>
        <taxon>Bacillati</taxon>
        <taxon>Actinomycetota</taxon>
        <taxon>Actinomycetes</taxon>
        <taxon>Streptosporangiales</taxon>
        <taxon>Streptosporangiaceae</taxon>
        <taxon>Planotetraspora</taxon>
    </lineage>
</organism>
<evidence type="ECO:0000259" key="2">
    <source>
        <dbReference type="Pfam" id="PF00931"/>
    </source>
</evidence>
<dbReference type="SUPFAM" id="SSF48452">
    <property type="entry name" value="TPR-like"/>
    <property type="match status" value="3"/>
</dbReference>